<dbReference type="EMBL" id="FNCZ01000002">
    <property type="protein sequence ID" value="SDH29442.1"/>
    <property type="molecule type" value="Genomic_DNA"/>
</dbReference>
<evidence type="ECO:0000313" key="1">
    <source>
        <dbReference type="EMBL" id="SDH29442.1"/>
    </source>
</evidence>
<proteinExistence type="predicted"/>
<organism evidence="1 2">
    <name type="scientific">Winogradskyella thalassocola</name>
    <dbReference type="NCBI Taxonomy" id="262004"/>
    <lineage>
        <taxon>Bacteria</taxon>
        <taxon>Pseudomonadati</taxon>
        <taxon>Bacteroidota</taxon>
        <taxon>Flavobacteriia</taxon>
        <taxon>Flavobacteriales</taxon>
        <taxon>Flavobacteriaceae</taxon>
        <taxon>Winogradskyella</taxon>
    </lineage>
</organism>
<evidence type="ECO:0000313" key="2">
    <source>
        <dbReference type="Proteomes" id="UP000199492"/>
    </source>
</evidence>
<name>A0A1G8B866_9FLAO</name>
<protein>
    <submittedName>
        <fullName evidence="1">Uncharacterized protein</fullName>
    </submittedName>
</protein>
<accession>A0A1G8B866</accession>
<dbReference type="OrthoDB" id="645138at2"/>
<dbReference type="AlphaFoldDB" id="A0A1G8B866"/>
<sequence length="266" mass="28606">MAKNNSFIRLEGTLDGLTFFRKNGKNFVKTKSGVSRNRILNDPAYKRTRENMQEFGGAARCSKAFRDSFATIARLVGDTYLSARITGKLRGVLPSGVGLRGERTINVVDNVVSLVGLNFNVTKPFDSHFNAPSTGPVINASRDTVTWSIPDFSTDTYITQPEGATHCKLALAAGYTSNYEWEPALKSYEPVEDAPNGVGSVTYSAAIPLTGMVGAATDLTIDLTAYAPIPVTTALFAGTAIVFYQEVNGELYELAQGHCMKIAGGV</sequence>
<keyword evidence="2" id="KW-1185">Reference proteome</keyword>
<dbReference type="RefSeq" id="WP_092467052.1">
    <property type="nucleotide sequence ID" value="NZ_FNCZ01000002.1"/>
</dbReference>
<gene>
    <name evidence="1" type="ORF">SAMN04489796_102171</name>
</gene>
<dbReference type="Proteomes" id="UP000199492">
    <property type="component" value="Unassembled WGS sequence"/>
</dbReference>
<reference evidence="2" key="1">
    <citation type="submission" date="2016-10" db="EMBL/GenBank/DDBJ databases">
        <authorList>
            <person name="Varghese N."/>
            <person name="Submissions S."/>
        </authorList>
    </citation>
    <scope>NUCLEOTIDE SEQUENCE [LARGE SCALE GENOMIC DNA]</scope>
    <source>
        <strain evidence="2">DSM 15363</strain>
    </source>
</reference>
<dbReference type="STRING" id="262004.SAMN04489796_102171"/>